<dbReference type="AlphaFoldDB" id="A0A3N4HVG1"/>
<proteinExistence type="predicted"/>
<protein>
    <submittedName>
        <fullName evidence="1">Uncharacterized protein</fullName>
    </submittedName>
</protein>
<reference evidence="1 2" key="1">
    <citation type="journal article" date="2018" name="Nat. Ecol. Evol.">
        <title>Pezizomycetes genomes reveal the molecular basis of ectomycorrhizal truffle lifestyle.</title>
        <authorList>
            <person name="Murat C."/>
            <person name="Payen T."/>
            <person name="Noel B."/>
            <person name="Kuo A."/>
            <person name="Morin E."/>
            <person name="Chen J."/>
            <person name="Kohler A."/>
            <person name="Krizsan K."/>
            <person name="Balestrini R."/>
            <person name="Da Silva C."/>
            <person name="Montanini B."/>
            <person name="Hainaut M."/>
            <person name="Levati E."/>
            <person name="Barry K.W."/>
            <person name="Belfiori B."/>
            <person name="Cichocki N."/>
            <person name="Clum A."/>
            <person name="Dockter R.B."/>
            <person name="Fauchery L."/>
            <person name="Guy J."/>
            <person name="Iotti M."/>
            <person name="Le Tacon F."/>
            <person name="Lindquist E.A."/>
            <person name="Lipzen A."/>
            <person name="Malagnac F."/>
            <person name="Mello A."/>
            <person name="Molinier V."/>
            <person name="Miyauchi S."/>
            <person name="Poulain J."/>
            <person name="Riccioni C."/>
            <person name="Rubini A."/>
            <person name="Sitrit Y."/>
            <person name="Splivallo R."/>
            <person name="Traeger S."/>
            <person name="Wang M."/>
            <person name="Zifcakova L."/>
            <person name="Wipf D."/>
            <person name="Zambonelli A."/>
            <person name="Paolocci F."/>
            <person name="Nowrousian M."/>
            <person name="Ottonello S."/>
            <person name="Baldrian P."/>
            <person name="Spatafora J.W."/>
            <person name="Henrissat B."/>
            <person name="Nagy L.G."/>
            <person name="Aury J.M."/>
            <person name="Wincker P."/>
            <person name="Grigoriev I.V."/>
            <person name="Bonfante P."/>
            <person name="Martin F.M."/>
        </authorList>
    </citation>
    <scope>NUCLEOTIDE SEQUENCE [LARGE SCALE GENOMIC DNA]</scope>
    <source>
        <strain evidence="1 2">RN42</strain>
    </source>
</reference>
<keyword evidence="2" id="KW-1185">Reference proteome</keyword>
<organism evidence="1 2">
    <name type="scientific">Ascobolus immersus RN42</name>
    <dbReference type="NCBI Taxonomy" id="1160509"/>
    <lineage>
        <taxon>Eukaryota</taxon>
        <taxon>Fungi</taxon>
        <taxon>Dikarya</taxon>
        <taxon>Ascomycota</taxon>
        <taxon>Pezizomycotina</taxon>
        <taxon>Pezizomycetes</taxon>
        <taxon>Pezizales</taxon>
        <taxon>Ascobolaceae</taxon>
        <taxon>Ascobolus</taxon>
    </lineage>
</organism>
<evidence type="ECO:0000313" key="2">
    <source>
        <dbReference type="Proteomes" id="UP000275078"/>
    </source>
</evidence>
<gene>
    <name evidence="1" type="ORF">BJ508DRAFT_329862</name>
</gene>
<name>A0A3N4HVG1_ASCIM</name>
<evidence type="ECO:0000313" key="1">
    <source>
        <dbReference type="EMBL" id="RPA77853.1"/>
    </source>
</evidence>
<accession>A0A3N4HVG1</accession>
<dbReference type="Proteomes" id="UP000275078">
    <property type="component" value="Unassembled WGS sequence"/>
</dbReference>
<sequence>MSPRTFRTKPEEILPRPSRWHIPVVIGNNNTIKRPTVRFGHLIFANSDAAEAPNVVRLSSQESEPSDPQGLKLRLRARYLCQKLTVLIHYMEGLPRTKPAEVGRVKWIVETQHTIPQLIQSGRLLTGYWHAYLRDRDSENEWVKEKVVDFMRKADNMIEKILKHFEPEEEWWKCRYREMPVILEHYDKLRWIPRDQAPTYFEATTPTPEYVAGPVPTYQETQNEAQAQLRYIATQQFSRRSLPYRSEHALRFGLEFKRGYDISESTALFFNVVSF</sequence>
<dbReference type="EMBL" id="ML119720">
    <property type="protein sequence ID" value="RPA77853.1"/>
    <property type="molecule type" value="Genomic_DNA"/>
</dbReference>